<organism evidence="1 3">
    <name type="scientific">Araneus ventricosus</name>
    <name type="common">Orbweaver spider</name>
    <name type="synonym">Epeira ventricosa</name>
    <dbReference type="NCBI Taxonomy" id="182803"/>
    <lineage>
        <taxon>Eukaryota</taxon>
        <taxon>Metazoa</taxon>
        <taxon>Ecdysozoa</taxon>
        <taxon>Arthropoda</taxon>
        <taxon>Chelicerata</taxon>
        <taxon>Arachnida</taxon>
        <taxon>Araneae</taxon>
        <taxon>Araneomorphae</taxon>
        <taxon>Entelegynae</taxon>
        <taxon>Araneoidea</taxon>
        <taxon>Araneidae</taxon>
        <taxon>Araneus</taxon>
    </lineage>
</organism>
<sequence length="127" mass="14250">MQTVQKLPQRVVFTAEMLSRIENEHDFLNQIIFSDEATFHVDNKVNISTTLEFGAQKIPMQYSLLREPVTTFMANKEFTALQGNHCHLAGGQIPSVLSVVPLSVSSTQKPLYLSFLGDPTTLAVERR</sequence>
<dbReference type="OrthoDB" id="10040454at2759"/>
<dbReference type="InterPro" id="IPR036397">
    <property type="entry name" value="RNaseH_sf"/>
</dbReference>
<evidence type="ECO:0000313" key="2">
    <source>
        <dbReference type="EMBL" id="GBM35584.1"/>
    </source>
</evidence>
<accession>A0A4Y2F1Q2</accession>
<reference evidence="1 3" key="1">
    <citation type="journal article" date="2019" name="Sci. Rep.">
        <title>Orb-weaving spider Araneus ventricosus genome elucidates the spidroin gene catalogue.</title>
        <authorList>
            <person name="Kono N."/>
            <person name="Nakamura H."/>
            <person name="Ohtoshi R."/>
            <person name="Moran D.A.P."/>
            <person name="Shinohara A."/>
            <person name="Yoshida Y."/>
            <person name="Fujiwara M."/>
            <person name="Mori M."/>
            <person name="Tomita M."/>
            <person name="Arakawa K."/>
        </authorList>
    </citation>
    <scope>NUCLEOTIDE SEQUENCE [LARGE SCALE GENOMIC DNA]</scope>
</reference>
<dbReference type="Gene3D" id="3.30.420.10">
    <property type="entry name" value="Ribonuclease H-like superfamily/Ribonuclease H"/>
    <property type="match status" value="1"/>
</dbReference>
<gene>
    <name evidence="2" type="ORF">AVEN_203420_1</name>
    <name evidence="1" type="ORF">AVEN_90833_1</name>
</gene>
<keyword evidence="3" id="KW-1185">Reference proteome</keyword>
<name>A0A4Y2F1Q2_ARAVE</name>
<protein>
    <submittedName>
        <fullName evidence="1">Uncharacterized protein</fullName>
    </submittedName>
</protein>
<dbReference type="Proteomes" id="UP000499080">
    <property type="component" value="Unassembled WGS sequence"/>
</dbReference>
<dbReference type="AlphaFoldDB" id="A0A4Y2F1Q2"/>
<dbReference type="EMBL" id="BGPR01248874">
    <property type="protein sequence ID" value="GBM35462.1"/>
    <property type="molecule type" value="Genomic_DNA"/>
</dbReference>
<evidence type="ECO:0000313" key="3">
    <source>
        <dbReference type="Proteomes" id="UP000499080"/>
    </source>
</evidence>
<dbReference type="EMBL" id="BGPR01248909">
    <property type="protein sequence ID" value="GBM35584.1"/>
    <property type="molecule type" value="Genomic_DNA"/>
</dbReference>
<dbReference type="GO" id="GO:0003676">
    <property type="term" value="F:nucleic acid binding"/>
    <property type="evidence" value="ECO:0007669"/>
    <property type="project" value="InterPro"/>
</dbReference>
<proteinExistence type="predicted"/>
<comment type="caution">
    <text evidence="1">The sequence shown here is derived from an EMBL/GenBank/DDBJ whole genome shotgun (WGS) entry which is preliminary data.</text>
</comment>
<evidence type="ECO:0000313" key="1">
    <source>
        <dbReference type="EMBL" id="GBM35462.1"/>
    </source>
</evidence>